<proteinExistence type="predicted"/>
<dbReference type="AlphaFoldDB" id="A0A382GNL7"/>
<reference evidence="1" key="1">
    <citation type="submission" date="2018-05" db="EMBL/GenBank/DDBJ databases">
        <authorList>
            <person name="Lanie J.A."/>
            <person name="Ng W.-L."/>
            <person name="Kazmierczak K.M."/>
            <person name="Andrzejewski T.M."/>
            <person name="Davidsen T.M."/>
            <person name="Wayne K.J."/>
            <person name="Tettelin H."/>
            <person name="Glass J.I."/>
            <person name="Rusch D."/>
            <person name="Podicherti R."/>
            <person name="Tsui H.-C.T."/>
            <person name="Winkler M.E."/>
        </authorList>
    </citation>
    <scope>NUCLEOTIDE SEQUENCE</scope>
</reference>
<gene>
    <name evidence="1" type="ORF">METZ01_LOCUS229229</name>
</gene>
<dbReference type="EMBL" id="UINC01056396">
    <property type="protein sequence ID" value="SVB76375.1"/>
    <property type="molecule type" value="Genomic_DNA"/>
</dbReference>
<protein>
    <submittedName>
        <fullName evidence="1">Uncharacterized protein</fullName>
    </submittedName>
</protein>
<organism evidence="1">
    <name type="scientific">marine metagenome</name>
    <dbReference type="NCBI Taxonomy" id="408172"/>
    <lineage>
        <taxon>unclassified sequences</taxon>
        <taxon>metagenomes</taxon>
        <taxon>ecological metagenomes</taxon>
    </lineage>
</organism>
<sequence>MPAVPKSGSHAIMIFSEMHYQPSY</sequence>
<accession>A0A382GNL7</accession>
<name>A0A382GNL7_9ZZZZ</name>
<evidence type="ECO:0000313" key="1">
    <source>
        <dbReference type="EMBL" id="SVB76375.1"/>
    </source>
</evidence>
<feature type="non-terminal residue" evidence="1">
    <location>
        <position position="24"/>
    </location>
</feature>